<evidence type="ECO:0000256" key="9">
    <source>
        <dbReference type="ARBA" id="ARBA00070616"/>
    </source>
</evidence>
<evidence type="ECO:0000259" key="11">
    <source>
        <dbReference type="PROSITE" id="PS50112"/>
    </source>
</evidence>
<dbReference type="PROSITE" id="PS50113">
    <property type="entry name" value="PAC"/>
    <property type="match status" value="1"/>
</dbReference>
<feature type="domain" description="Histidine kinase" evidence="10">
    <location>
        <begin position="271"/>
        <end position="486"/>
    </location>
</feature>
<dbReference type="GO" id="GO:0006355">
    <property type="term" value="P:regulation of DNA-templated transcription"/>
    <property type="evidence" value="ECO:0007669"/>
    <property type="project" value="InterPro"/>
</dbReference>
<evidence type="ECO:0000259" key="12">
    <source>
        <dbReference type="PROSITE" id="PS50113"/>
    </source>
</evidence>
<reference evidence="14" key="1">
    <citation type="journal article" date="2011" name="J. Bacteriol.">
        <title>Genome sequences of eight morphologically diverse alphaproteobacteria.</title>
        <authorList>
            <consortium name="US DOE Joint Genome Institute"/>
            <person name="Brown P.J."/>
            <person name="Kysela D.T."/>
            <person name="Buechlein A."/>
            <person name="Hemmerich C."/>
            <person name="Brun Y.V."/>
        </authorList>
    </citation>
    <scope>NUCLEOTIDE SEQUENCE [LARGE SCALE GENOMIC DNA]</scope>
    <source>
        <strain evidence="14">ATCC 49814 / DSM 5838 / IFAM 1418</strain>
        <plasmid evidence="14">pHbal01</plasmid>
    </source>
</reference>
<dbReference type="SUPFAM" id="SSF55785">
    <property type="entry name" value="PYP-like sensor domain (PAS domain)"/>
    <property type="match status" value="2"/>
</dbReference>
<dbReference type="InterPro" id="IPR036890">
    <property type="entry name" value="HATPase_C_sf"/>
</dbReference>
<feature type="domain" description="PAC" evidence="12">
    <location>
        <begin position="208"/>
        <end position="260"/>
    </location>
</feature>
<dbReference type="InterPro" id="IPR036097">
    <property type="entry name" value="HisK_dim/P_sf"/>
</dbReference>
<dbReference type="Pfam" id="PF00989">
    <property type="entry name" value="PAS"/>
    <property type="match status" value="1"/>
</dbReference>
<dbReference type="eggNOG" id="COG4251">
    <property type="taxonomic scope" value="Bacteria"/>
</dbReference>
<keyword evidence="7" id="KW-0067">ATP-binding</keyword>
<dbReference type="HOGENOM" id="CLU_000445_114_71_5"/>
<evidence type="ECO:0000256" key="4">
    <source>
        <dbReference type="ARBA" id="ARBA00022679"/>
    </source>
</evidence>
<dbReference type="NCBIfam" id="TIGR00229">
    <property type="entry name" value="sensory_box"/>
    <property type="match status" value="2"/>
</dbReference>
<dbReference type="InterPro" id="IPR000014">
    <property type="entry name" value="PAS"/>
</dbReference>
<keyword evidence="14" id="KW-1185">Reference proteome</keyword>
<dbReference type="SMART" id="SM00387">
    <property type="entry name" value="HATPase_c"/>
    <property type="match status" value="1"/>
</dbReference>
<dbReference type="Proteomes" id="UP000002745">
    <property type="component" value="Plasmid pHbal01"/>
</dbReference>
<dbReference type="FunFam" id="3.30.450.20:FF:000060">
    <property type="entry name" value="Sensor protein FixL"/>
    <property type="match status" value="1"/>
</dbReference>
<dbReference type="GO" id="GO:0005524">
    <property type="term" value="F:ATP binding"/>
    <property type="evidence" value="ECO:0007669"/>
    <property type="project" value="UniProtKB-KW"/>
</dbReference>
<proteinExistence type="predicted"/>
<sequence>MSTAQIRFFREITAPLIEGVVIIDRRGSILVSNQAVTDLFGYSETDLVGKNVNILMPAEYAPHHNSYIDRYNRTNEARILGVGRNAEGQHCDGSIFPVNLKVKKIEFENTPYYMGVIHSLQRQQKAADTLKFHTELLERAEAIAHLGHWRVDLVKNQLFWSKEIYRIHGVTPDTYTPDVESALDFYHPDDRKIVNGLLDQAIESDEDFTFEARILNTSGQTVYVRSSGESTRDKHGNAISVFGVFLDITKMKQTELALIKANEELEEFAYRTSHDLRSPLVSSASLIALSKKEIANKNFEHASQCLDLVEHSLTDLDTLVQDILTLTQAQKQDEDLESINVGDMISNAIQKMSHIENFNRLDVQIELNKDLVLKTQPNRFNLIIENLISNAIKYQNTQEENSYLNITAWTKNNFFILEVTDNGLGVPEEYHSKLFEMFKRFHTRVAHGSGLGLYMVKKSAELLGGEIGFLPRAKGSKFRLLLPLSSDEKV</sequence>
<dbReference type="InterPro" id="IPR004358">
    <property type="entry name" value="Sig_transdc_His_kin-like_C"/>
</dbReference>
<evidence type="ECO:0000256" key="7">
    <source>
        <dbReference type="ARBA" id="ARBA00022840"/>
    </source>
</evidence>
<evidence type="ECO:0000313" key="13">
    <source>
        <dbReference type="EMBL" id="ACT60853.1"/>
    </source>
</evidence>
<dbReference type="InterPro" id="IPR013767">
    <property type="entry name" value="PAS_fold"/>
</dbReference>
<protein>
    <recommendedName>
        <fullName evidence="9">Sensor protein FixL</fullName>
        <ecNumber evidence="2">2.7.13.3</ecNumber>
    </recommendedName>
</protein>
<keyword evidence="5" id="KW-0547">Nucleotide-binding</keyword>
<evidence type="ECO:0000256" key="5">
    <source>
        <dbReference type="ARBA" id="ARBA00022741"/>
    </source>
</evidence>
<dbReference type="Gene3D" id="3.30.450.20">
    <property type="entry name" value="PAS domain"/>
    <property type="match status" value="2"/>
</dbReference>
<dbReference type="eggNOG" id="COG3829">
    <property type="taxonomic scope" value="Bacteria"/>
</dbReference>
<dbReference type="InterPro" id="IPR052162">
    <property type="entry name" value="Sensor_kinase/Photoreceptor"/>
</dbReference>
<dbReference type="InterPro" id="IPR005467">
    <property type="entry name" value="His_kinase_dom"/>
</dbReference>
<dbReference type="OrthoDB" id="9795133at2"/>
<keyword evidence="13" id="KW-0614">Plasmid</keyword>
<dbReference type="KEGG" id="hba:Hbal_3186"/>
<comment type="function">
    <text evidence="8">Putative oxygen sensor; modulates the activity of FixJ, a transcriptional activator of nitrogen fixation fixK gene. FixL probably acts as a kinase that phosphorylates FixJ.</text>
</comment>
<dbReference type="InterPro" id="IPR013655">
    <property type="entry name" value="PAS_fold_3"/>
</dbReference>
<dbReference type="AlphaFoldDB" id="C6XS12"/>
<dbReference type="SUPFAM" id="SSF55874">
    <property type="entry name" value="ATPase domain of HSP90 chaperone/DNA topoisomerase II/histidine kinase"/>
    <property type="match status" value="1"/>
</dbReference>
<dbReference type="InterPro" id="IPR003661">
    <property type="entry name" value="HisK_dim/P_dom"/>
</dbReference>
<evidence type="ECO:0000256" key="8">
    <source>
        <dbReference type="ARBA" id="ARBA00059827"/>
    </source>
</evidence>
<dbReference type="PRINTS" id="PR00344">
    <property type="entry name" value="BCTRLSENSOR"/>
</dbReference>
<evidence type="ECO:0000259" key="10">
    <source>
        <dbReference type="PROSITE" id="PS50109"/>
    </source>
</evidence>
<feature type="domain" description="PAS" evidence="11">
    <location>
        <begin position="158"/>
        <end position="205"/>
    </location>
</feature>
<dbReference type="CDD" id="cd00075">
    <property type="entry name" value="HATPase"/>
    <property type="match status" value="1"/>
</dbReference>
<dbReference type="Pfam" id="PF02518">
    <property type="entry name" value="HATPase_c"/>
    <property type="match status" value="1"/>
</dbReference>
<dbReference type="GO" id="GO:0000155">
    <property type="term" value="F:phosphorelay sensor kinase activity"/>
    <property type="evidence" value="ECO:0007669"/>
    <property type="project" value="InterPro"/>
</dbReference>
<dbReference type="PROSITE" id="PS50112">
    <property type="entry name" value="PAS"/>
    <property type="match status" value="2"/>
</dbReference>
<evidence type="ECO:0000313" key="14">
    <source>
        <dbReference type="Proteomes" id="UP000002745"/>
    </source>
</evidence>
<evidence type="ECO:0000256" key="1">
    <source>
        <dbReference type="ARBA" id="ARBA00000085"/>
    </source>
</evidence>
<evidence type="ECO:0000256" key="6">
    <source>
        <dbReference type="ARBA" id="ARBA00022777"/>
    </source>
</evidence>
<accession>C6XS12</accession>
<dbReference type="CDD" id="cd00082">
    <property type="entry name" value="HisKA"/>
    <property type="match status" value="1"/>
</dbReference>
<organism evidence="13 14">
    <name type="scientific">Hirschia baltica (strain ATCC 49814 / DSM 5838 / IFAM 1418)</name>
    <dbReference type="NCBI Taxonomy" id="582402"/>
    <lineage>
        <taxon>Bacteria</taxon>
        <taxon>Pseudomonadati</taxon>
        <taxon>Pseudomonadota</taxon>
        <taxon>Alphaproteobacteria</taxon>
        <taxon>Hyphomonadales</taxon>
        <taxon>Hyphomonadaceae</taxon>
        <taxon>Hirschia</taxon>
    </lineage>
</organism>
<dbReference type="EC" id="2.7.13.3" evidence="2"/>
<dbReference type="Gene3D" id="1.10.287.130">
    <property type="match status" value="1"/>
</dbReference>
<geneLocation type="plasmid" evidence="13 14">
    <name>pHbal01</name>
</geneLocation>
<keyword evidence="6 13" id="KW-0418">Kinase</keyword>
<dbReference type="RefSeq" id="WP_012778240.1">
    <property type="nucleotide sequence ID" value="NC_012983.1"/>
</dbReference>
<keyword evidence="4" id="KW-0808">Transferase</keyword>
<dbReference type="CDD" id="cd00130">
    <property type="entry name" value="PAS"/>
    <property type="match status" value="2"/>
</dbReference>
<dbReference type="InterPro" id="IPR003594">
    <property type="entry name" value="HATPase_dom"/>
</dbReference>
<dbReference type="PANTHER" id="PTHR43304">
    <property type="entry name" value="PHYTOCHROME-LIKE PROTEIN CPH1"/>
    <property type="match status" value="1"/>
</dbReference>
<dbReference type="InterPro" id="IPR035965">
    <property type="entry name" value="PAS-like_dom_sf"/>
</dbReference>
<dbReference type="SMART" id="SM00091">
    <property type="entry name" value="PAS"/>
    <property type="match status" value="2"/>
</dbReference>
<dbReference type="SUPFAM" id="SSF47384">
    <property type="entry name" value="Homodimeric domain of signal transducing histidine kinase"/>
    <property type="match status" value="1"/>
</dbReference>
<comment type="catalytic activity">
    <reaction evidence="1">
        <text>ATP + protein L-histidine = ADP + protein N-phospho-L-histidine.</text>
        <dbReference type="EC" id="2.7.13.3"/>
    </reaction>
</comment>
<dbReference type="EMBL" id="CP001679">
    <property type="protein sequence ID" value="ACT60853.1"/>
    <property type="molecule type" value="Genomic_DNA"/>
</dbReference>
<name>C6XS12_HIRBI</name>
<dbReference type="PANTHER" id="PTHR43304:SF1">
    <property type="entry name" value="PAC DOMAIN-CONTAINING PROTEIN"/>
    <property type="match status" value="1"/>
</dbReference>
<dbReference type="InterPro" id="IPR000700">
    <property type="entry name" value="PAS-assoc_C"/>
</dbReference>
<dbReference type="Gene3D" id="3.30.565.10">
    <property type="entry name" value="Histidine kinase-like ATPase, C-terminal domain"/>
    <property type="match status" value="1"/>
</dbReference>
<feature type="domain" description="PAS" evidence="11">
    <location>
        <begin position="5"/>
        <end position="57"/>
    </location>
</feature>
<dbReference type="PROSITE" id="PS50109">
    <property type="entry name" value="HIS_KIN"/>
    <property type="match status" value="1"/>
</dbReference>
<keyword evidence="3" id="KW-0597">Phosphoprotein</keyword>
<dbReference type="Gene3D" id="2.10.70.100">
    <property type="match status" value="1"/>
</dbReference>
<dbReference type="Pfam" id="PF08447">
    <property type="entry name" value="PAS_3"/>
    <property type="match status" value="1"/>
</dbReference>
<evidence type="ECO:0000256" key="3">
    <source>
        <dbReference type="ARBA" id="ARBA00022553"/>
    </source>
</evidence>
<evidence type="ECO:0000256" key="2">
    <source>
        <dbReference type="ARBA" id="ARBA00012438"/>
    </source>
</evidence>
<gene>
    <name evidence="13" type="ordered locus">Hbal_3186</name>
</gene>